<dbReference type="SUPFAM" id="SSF46689">
    <property type="entry name" value="Homeodomain-like"/>
    <property type="match status" value="1"/>
</dbReference>
<dbReference type="InterPro" id="IPR009057">
    <property type="entry name" value="Homeodomain-like_sf"/>
</dbReference>
<accession>A0A9P1P0B0</accession>
<reference evidence="2 3" key="1">
    <citation type="submission" date="2014-02" db="EMBL/GenBank/DDBJ databases">
        <authorList>
            <person name="Genoscope - CEA"/>
        </authorList>
    </citation>
    <scope>NUCLEOTIDE SEQUENCE [LARGE SCALE GENOMIC DNA]</scope>
    <source>
        <strain evidence="2 3">PCC 8005</strain>
    </source>
</reference>
<keyword evidence="3" id="KW-1185">Reference proteome</keyword>
<evidence type="ECO:0000313" key="3">
    <source>
        <dbReference type="Proteomes" id="UP000032946"/>
    </source>
</evidence>
<dbReference type="AlphaFoldDB" id="A0A9P1P0B0"/>
<name>A0A9P1P0B0_9CYAN</name>
<feature type="domain" description="Winged helix-turn helix" evidence="1">
    <location>
        <begin position="304"/>
        <end position="362"/>
    </location>
</feature>
<dbReference type="NCBIfam" id="NF033545">
    <property type="entry name" value="transpos_IS630"/>
    <property type="match status" value="2"/>
</dbReference>
<dbReference type="Pfam" id="PF13592">
    <property type="entry name" value="HTH_33"/>
    <property type="match status" value="2"/>
</dbReference>
<dbReference type="InterPro" id="IPR025959">
    <property type="entry name" value="Winged_HTH_dom"/>
</dbReference>
<dbReference type="Pfam" id="PF13384">
    <property type="entry name" value="HTH_23"/>
    <property type="match status" value="1"/>
</dbReference>
<dbReference type="Proteomes" id="UP000032946">
    <property type="component" value="Chromosome"/>
</dbReference>
<feature type="domain" description="Winged helix-turn helix" evidence="1">
    <location>
        <begin position="38"/>
        <end position="96"/>
    </location>
</feature>
<dbReference type="InterPro" id="IPR047655">
    <property type="entry name" value="Transpos_IS630-like"/>
</dbReference>
<organism evidence="2 3">
    <name type="scientific">Limnospira indica PCC 8005</name>
    <dbReference type="NCBI Taxonomy" id="376219"/>
    <lineage>
        <taxon>Bacteria</taxon>
        <taxon>Bacillati</taxon>
        <taxon>Cyanobacteriota</taxon>
        <taxon>Cyanophyceae</taxon>
        <taxon>Oscillatoriophycideae</taxon>
        <taxon>Oscillatoriales</taxon>
        <taxon>Sirenicapillariaceae</taxon>
        <taxon>Limnospira</taxon>
    </lineage>
</organism>
<dbReference type="EMBL" id="FO818640">
    <property type="protein sequence ID" value="CDM96714.1"/>
    <property type="molecule type" value="Genomic_DNA"/>
</dbReference>
<sequence>MGLKGLGARRKGNPGHPPLIDDVTQAQLWQALQGTAPDGGLWNGRQVADWLTGVTGRKISRQRGWEILRQMTFRLRVPRPAHIESDEDEQQAWKKKLVTELEGLRRRYPDAQVQLWSENEHRLGLKPVMRRIYVAEDCQPLAHINWKFEWLWLYGFVRPETGETYWWIIPYVNTTLFSRVLYQVRLIGYNISDQCQTCVMPRRISIAPHLSTEELGRADHQAQEGLESRQYQIIWLLAKGKTTEEVQEITGYSRIWIYELVKRYNQLGLKGLGARRKGNPGHPPLIDDVTQAQLWQALQGTAPDGGLWNGRQVADWLTGVTGRKISRQRGWEILRQMTFRLRVPRPAHIESDEDEQQAWKKKLVTELEGLRRRYPDAQVQLWSENEHRLGLKPVMRRIYVAEDCQPLAHINWKFEWLWLYGFVRPETGETYWWIIPYVNTTLFSRVLYQVRLIGYNISDQCQTCVMPRRISIAPHLT</sequence>
<evidence type="ECO:0000313" key="2">
    <source>
        <dbReference type="EMBL" id="CDM96714.1"/>
    </source>
</evidence>
<evidence type="ECO:0000259" key="1">
    <source>
        <dbReference type="Pfam" id="PF13592"/>
    </source>
</evidence>
<gene>
    <name evidence="2" type="ORF">ARTHRO_41123</name>
</gene>
<proteinExistence type="predicted"/>
<protein>
    <recommendedName>
        <fullName evidence="1">Winged helix-turn helix domain-containing protein</fullName>
    </recommendedName>
</protein>